<comment type="caution">
    <text evidence="4">The sequence shown here is derived from an EMBL/GenBank/DDBJ whole genome shotgun (WGS) entry which is preliminary data.</text>
</comment>
<reference evidence="4 5" key="1">
    <citation type="submission" date="2015-07" db="EMBL/GenBank/DDBJ databases">
        <authorList>
            <person name="Ju K.-S."/>
            <person name="Doroghazi J.R."/>
            <person name="Metcalf W.W."/>
        </authorList>
    </citation>
    <scope>NUCLEOTIDE SEQUENCE [LARGE SCALE GENOMIC DNA]</scope>
    <source>
        <strain evidence="4 5">NRRL B-3589</strain>
    </source>
</reference>
<accession>A0ABR5J616</accession>
<sequence>MPATRRALPRPLLALLAALFALAGAGMFAPPAHADSTTGLPKVAEELRKSPVYVDPRVKDQLPDADAEALAKKIKDAGKPVFVAVLPENSEFPKNKKLLGNLRSLTGITGVYAVHLGDRSFSAGADSRVMSRNSVDNLADAVRTSYGSDTKGLLNRFVEQADDQAKGHAPDSWSGGSDSGSGTSTAGLITGGAIVVAGGGGAYALYRRSKKKREERERAELETLRVVVDEDITAFGEELDRLDFTPGGPGADDAMREDYTHALDAYDTAKSRMAAATKPQD</sequence>
<feature type="region of interest" description="Disordered" evidence="1">
    <location>
        <begin position="164"/>
        <end position="184"/>
    </location>
</feature>
<keyword evidence="3" id="KW-0732">Signal</keyword>
<feature type="signal peptide" evidence="3">
    <location>
        <begin position="1"/>
        <end position="34"/>
    </location>
</feature>
<proteinExistence type="predicted"/>
<dbReference type="Proteomes" id="UP000037020">
    <property type="component" value="Unassembled WGS sequence"/>
</dbReference>
<evidence type="ECO:0000313" key="5">
    <source>
        <dbReference type="Proteomes" id="UP000037020"/>
    </source>
</evidence>
<keyword evidence="2" id="KW-0472">Membrane</keyword>
<feature type="transmembrane region" description="Helical" evidence="2">
    <location>
        <begin position="186"/>
        <end position="206"/>
    </location>
</feature>
<keyword evidence="2" id="KW-0812">Transmembrane</keyword>
<protein>
    <submittedName>
        <fullName evidence="4">Membrane protein</fullName>
    </submittedName>
</protein>
<evidence type="ECO:0000256" key="3">
    <source>
        <dbReference type="SAM" id="SignalP"/>
    </source>
</evidence>
<evidence type="ECO:0000256" key="2">
    <source>
        <dbReference type="SAM" id="Phobius"/>
    </source>
</evidence>
<dbReference type="EMBL" id="LGUT01001488">
    <property type="protein sequence ID" value="KOG88845.1"/>
    <property type="molecule type" value="Genomic_DNA"/>
</dbReference>
<feature type="chain" id="PRO_5045954356" evidence="3">
    <location>
        <begin position="35"/>
        <end position="281"/>
    </location>
</feature>
<feature type="non-terminal residue" evidence="4">
    <location>
        <position position="281"/>
    </location>
</feature>
<keyword evidence="5" id="KW-1185">Reference proteome</keyword>
<keyword evidence="2" id="KW-1133">Transmembrane helix</keyword>
<feature type="compositionally biased region" description="Low complexity" evidence="1">
    <location>
        <begin position="171"/>
        <end position="184"/>
    </location>
</feature>
<evidence type="ECO:0000313" key="4">
    <source>
        <dbReference type="EMBL" id="KOG88845.1"/>
    </source>
</evidence>
<gene>
    <name evidence="4" type="ORF">ADK38_17535</name>
</gene>
<organism evidence="4 5">
    <name type="scientific">Streptomyces varsoviensis</name>
    <dbReference type="NCBI Taxonomy" id="67373"/>
    <lineage>
        <taxon>Bacteria</taxon>
        <taxon>Bacillati</taxon>
        <taxon>Actinomycetota</taxon>
        <taxon>Actinomycetes</taxon>
        <taxon>Kitasatosporales</taxon>
        <taxon>Streptomycetaceae</taxon>
        <taxon>Streptomyces</taxon>
    </lineage>
</organism>
<evidence type="ECO:0000256" key="1">
    <source>
        <dbReference type="SAM" id="MobiDB-lite"/>
    </source>
</evidence>
<name>A0ABR5J616_9ACTN</name>